<dbReference type="InterPro" id="IPR046533">
    <property type="entry name" value="DUF6598"/>
</dbReference>
<reference evidence="2 3" key="1">
    <citation type="submission" date="2016-09" db="EMBL/GenBank/DDBJ databases">
        <title>The draft genome of Dichanthelium oligosanthes: A C3 panicoid grass species.</title>
        <authorList>
            <person name="Studer A.J."/>
            <person name="Schnable J.C."/>
            <person name="Brutnell T.P."/>
        </authorList>
    </citation>
    <scope>NUCLEOTIDE SEQUENCE [LARGE SCALE GENOMIC DNA]</scope>
    <source>
        <strain evidence="3">cv. Kellogg 1175</strain>
        <tissue evidence="2">Leaf</tissue>
    </source>
</reference>
<dbReference type="Pfam" id="PF20241">
    <property type="entry name" value="DUF6598"/>
    <property type="match status" value="1"/>
</dbReference>
<evidence type="ECO:0000313" key="2">
    <source>
        <dbReference type="EMBL" id="OEL16581.1"/>
    </source>
</evidence>
<dbReference type="PANTHER" id="PTHR33065:SF61">
    <property type="entry name" value="EXPRESSED PROTEIN"/>
    <property type="match status" value="1"/>
</dbReference>
<dbReference type="PANTHER" id="PTHR33065">
    <property type="entry name" value="OS07G0486400 PROTEIN"/>
    <property type="match status" value="1"/>
</dbReference>
<evidence type="ECO:0000259" key="1">
    <source>
        <dbReference type="Pfam" id="PF20241"/>
    </source>
</evidence>
<feature type="non-terminal residue" evidence="2">
    <location>
        <position position="1"/>
    </location>
</feature>
<accession>A0A1E5UUN9</accession>
<protein>
    <recommendedName>
        <fullName evidence="1">DUF6598 domain-containing protein</fullName>
    </recommendedName>
</protein>
<sequence length="94" mass="10586">LLLHSDFEKMHVGDDGMINLSRCVASVEFEGELTVSMVAFQYDHDDDRMKVVGKDEDFRPKKAGKSYGRLDVGFCKMDVTVTWSLLSLIPPGYP</sequence>
<evidence type="ECO:0000313" key="3">
    <source>
        <dbReference type="Proteomes" id="UP000095767"/>
    </source>
</evidence>
<keyword evidence="3" id="KW-1185">Reference proteome</keyword>
<feature type="domain" description="DUF6598" evidence="1">
    <location>
        <begin position="2"/>
        <end position="81"/>
    </location>
</feature>
<organism evidence="2 3">
    <name type="scientific">Dichanthelium oligosanthes</name>
    <dbReference type="NCBI Taxonomy" id="888268"/>
    <lineage>
        <taxon>Eukaryota</taxon>
        <taxon>Viridiplantae</taxon>
        <taxon>Streptophyta</taxon>
        <taxon>Embryophyta</taxon>
        <taxon>Tracheophyta</taxon>
        <taxon>Spermatophyta</taxon>
        <taxon>Magnoliopsida</taxon>
        <taxon>Liliopsida</taxon>
        <taxon>Poales</taxon>
        <taxon>Poaceae</taxon>
        <taxon>PACMAD clade</taxon>
        <taxon>Panicoideae</taxon>
        <taxon>Panicodae</taxon>
        <taxon>Paniceae</taxon>
        <taxon>Dichantheliinae</taxon>
        <taxon>Dichanthelium</taxon>
    </lineage>
</organism>
<gene>
    <name evidence="2" type="ORF">BAE44_0022400</name>
</gene>
<proteinExistence type="predicted"/>
<dbReference type="EMBL" id="LWDX02062611">
    <property type="protein sequence ID" value="OEL16581.1"/>
    <property type="molecule type" value="Genomic_DNA"/>
</dbReference>
<dbReference type="Proteomes" id="UP000095767">
    <property type="component" value="Unassembled WGS sequence"/>
</dbReference>
<dbReference type="AlphaFoldDB" id="A0A1E5UUN9"/>
<comment type="caution">
    <text evidence="2">The sequence shown here is derived from an EMBL/GenBank/DDBJ whole genome shotgun (WGS) entry which is preliminary data.</text>
</comment>
<name>A0A1E5UUN9_9POAL</name>